<dbReference type="GO" id="GO:0046789">
    <property type="term" value="F:host cell surface receptor binding"/>
    <property type="evidence" value="ECO:0007669"/>
    <property type="project" value="InterPro"/>
</dbReference>
<evidence type="ECO:0000259" key="1">
    <source>
        <dbReference type="Pfam" id="PF03011"/>
    </source>
</evidence>
<proteinExistence type="predicted"/>
<feature type="domain" description="Plasmodium falciparum erythrocyte membrane protein-1 N-terminal segment" evidence="3">
    <location>
        <begin position="1"/>
        <end position="32"/>
    </location>
</feature>
<dbReference type="Gene3D" id="1.20.58.1930">
    <property type="match status" value="1"/>
</dbReference>
<evidence type="ECO:0000313" key="6">
    <source>
        <dbReference type="EMBL" id="ETW32949.1"/>
    </source>
</evidence>
<dbReference type="InterPro" id="IPR029210">
    <property type="entry name" value="PfEMP1_NTS"/>
</dbReference>
<protein>
    <recommendedName>
        <fullName evidence="8">Plasmodium falciparum erythrocyte membrane protein-1 N-terminal segment domain-containing protein</fullName>
    </recommendedName>
</protein>
<dbReference type="AlphaFoldDB" id="A0A024VW80"/>
<evidence type="ECO:0000259" key="3">
    <source>
        <dbReference type="Pfam" id="PF15447"/>
    </source>
</evidence>
<dbReference type="FunFam" id="1.20.58.830:FF:000005">
    <property type="entry name" value="Erythrocyte membrane protein 1, PfEMP1"/>
    <property type="match status" value="1"/>
</dbReference>
<dbReference type="Proteomes" id="UP000030708">
    <property type="component" value="Unassembled WGS sequence"/>
</dbReference>
<feature type="domain" description="Duffy-binding-like" evidence="5">
    <location>
        <begin position="304"/>
        <end position="460"/>
    </location>
</feature>
<dbReference type="Pfam" id="PF21807">
    <property type="entry name" value="PfEMP1_CIDRalpha1_dom"/>
    <property type="match status" value="1"/>
</dbReference>
<dbReference type="Pfam" id="PF03011">
    <property type="entry name" value="PFEMP"/>
    <property type="match status" value="1"/>
</dbReference>
<gene>
    <name evidence="6" type="ORF">PFTANZ_06332</name>
</gene>
<dbReference type="GO" id="GO:0016020">
    <property type="term" value="C:membrane"/>
    <property type="evidence" value="ECO:0007669"/>
    <property type="project" value="InterPro"/>
</dbReference>
<dbReference type="InterPro" id="IPR054595">
    <property type="entry name" value="DBL_C"/>
</dbReference>
<feature type="domain" description="Duffy-antigen binding" evidence="2">
    <location>
        <begin position="99"/>
        <end position="300"/>
    </location>
</feature>
<accession>A0A024VW80</accession>
<reference evidence="6 7" key="1">
    <citation type="submission" date="2013-02" db="EMBL/GenBank/DDBJ databases">
        <title>The Genome Annotation of Plasmodium falciparum Tanzania (2000708).</title>
        <authorList>
            <consortium name="The Broad Institute Genome Sequencing Platform"/>
            <consortium name="The Broad Institute Genome Sequencing Center for Infectious Disease"/>
            <person name="Neafsey D."/>
            <person name="Hoffman S."/>
            <person name="Volkman S."/>
            <person name="Rosenthal P."/>
            <person name="Walker B."/>
            <person name="Young S.K."/>
            <person name="Zeng Q."/>
            <person name="Gargeya S."/>
            <person name="Fitzgerald M."/>
            <person name="Haas B."/>
            <person name="Abouelleil A."/>
            <person name="Allen A.W."/>
            <person name="Alvarado L."/>
            <person name="Arachchi H.M."/>
            <person name="Berlin A.M."/>
            <person name="Chapman S.B."/>
            <person name="Gainer-Dewar J."/>
            <person name="Goldberg J."/>
            <person name="Griggs A."/>
            <person name="Gujja S."/>
            <person name="Hansen M."/>
            <person name="Howarth C."/>
            <person name="Imamovic A."/>
            <person name="Ireland A."/>
            <person name="Larimer J."/>
            <person name="McCowan C."/>
            <person name="Murphy C."/>
            <person name="Pearson M."/>
            <person name="Poon T.W."/>
            <person name="Priest M."/>
            <person name="Roberts A."/>
            <person name="Saif S."/>
            <person name="Shea T."/>
            <person name="Sisk P."/>
            <person name="Sykes S."/>
            <person name="Wortman J."/>
            <person name="Nusbaum C."/>
            <person name="Birren B."/>
        </authorList>
    </citation>
    <scope>NUCLEOTIDE SEQUENCE [LARGE SCALE GENOMIC DNA]</scope>
    <source>
        <strain evidence="7">Tanzania (2000708)</strain>
    </source>
</reference>
<organism evidence="6 7">
    <name type="scientific">Plasmodium falciparum Tanzania</name>
    <name type="common">2000708</name>
    <dbReference type="NCBI Taxonomy" id="1036725"/>
    <lineage>
        <taxon>Eukaryota</taxon>
        <taxon>Sar</taxon>
        <taxon>Alveolata</taxon>
        <taxon>Apicomplexa</taxon>
        <taxon>Aconoidasida</taxon>
        <taxon>Haemosporida</taxon>
        <taxon>Plasmodiidae</taxon>
        <taxon>Plasmodium</taxon>
        <taxon>Plasmodium (Laverania)</taxon>
    </lineage>
</organism>
<dbReference type="Gene3D" id="1.20.58.830">
    <property type="match status" value="1"/>
</dbReference>
<dbReference type="InterPro" id="IPR008602">
    <property type="entry name" value="Duffy-antigen-binding"/>
</dbReference>
<name>A0A024VW80_PLAFA</name>
<dbReference type="Pfam" id="PF15447">
    <property type="entry name" value="NTS"/>
    <property type="match status" value="1"/>
</dbReference>
<dbReference type="SUPFAM" id="SSF140924">
    <property type="entry name" value="Duffy binding domain-like"/>
    <property type="match status" value="2"/>
</dbReference>
<evidence type="ECO:0000313" key="7">
    <source>
        <dbReference type="Proteomes" id="UP000030708"/>
    </source>
</evidence>
<evidence type="ECO:0000259" key="5">
    <source>
        <dbReference type="Pfam" id="PF22672"/>
    </source>
</evidence>
<feature type="domain" description="PfEMP1 CIDRalpha1" evidence="4">
    <location>
        <begin position="502"/>
        <end position="552"/>
    </location>
</feature>
<evidence type="ECO:0000259" key="2">
    <source>
        <dbReference type="Pfam" id="PF05424"/>
    </source>
</evidence>
<dbReference type="Pfam" id="PF22672">
    <property type="entry name" value="DBL_C"/>
    <property type="match status" value="1"/>
</dbReference>
<feature type="domain" description="Duffy-binding-like" evidence="1">
    <location>
        <begin position="572"/>
        <end position="649"/>
    </location>
</feature>
<dbReference type="InterPro" id="IPR004258">
    <property type="entry name" value="DBL"/>
</dbReference>
<reference evidence="6 7" key="2">
    <citation type="submission" date="2013-02" db="EMBL/GenBank/DDBJ databases">
        <title>The Genome Sequence of Plasmodium falciparum Tanzania (2000708).</title>
        <authorList>
            <consortium name="The Broad Institute Genome Sequencing Platform"/>
            <consortium name="The Broad Institute Genome Sequencing Center for Infectious Disease"/>
            <person name="Neafsey D."/>
            <person name="Cheeseman I."/>
            <person name="Volkman S."/>
            <person name="Adams J."/>
            <person name="Walker B."/>
            <person name="Young S.K."/>
            <person name="Zeng Q."/>
            <person name="Gargeya S."/>
            <person name="Fitzgerald M."/>
            <person name="Haas B."/>
            <person name="Abouelleil A."/>
            <person name="Alvarado L."/>
            <person name="Arachchi H.M."/>
            <person name="Berlin A.M."/>
            <person name="Chapman S.B."/>
            <person name="Dewar J."/>
            <person name="Goldberg J."/>
            <person name="Griggs A."/>
            <person name="Gujja S."/>
            <person name="Hansen M."/>
            <person name="Howarth C."/>
            <person name="Imamovic A."/>
            <person name="Larimer J."/>
            <person name="McCowan C."/>
            <person name="Murphy C."/>
            <person name="Neiman D."/>
            <person name="Pearson M."/>
            <person name="Priest M."/>
            <person name="Roberts A."/>
            <person name="Saif S."/>
            <person name="Shea T."/>
            <person name="Sisk P."/>
            <person name="Sykes S."/>
            <person name="Wortman J."/>
            <person name="Nusbaum C."/>
            <person name="Birren B."/>
        </authorList>
    </citation>
    <scope>NUCLEOTIDE SEQUENCE [LARGE SCALE GENOMIC DNA]</scope>
    <source>
        <strain evidence="7">Tanzania (2000708)</strain>
    </source>
</reference>
<evidence type="ECO:0008006" key="8">
    <source>
        <dbReference type="Google" id="ProtNLM"/>
    </source>
</evidence>
<evidence type="ECO:0000259" key="4">
    <source>
        <dbReference type="Pfam" id="PF21807"/>
    </source>
</evidence>
<dbReference type="InterPro" id="IPR042202">
    <property type="entry name" value="Duffy-ag-bd_sf"/>
</dbReference>
<dbReference type="FunFam" id="1.20.1310.20:FF:000001">
    <property type="entry name" value="Erythrocyte membrane protein 1, PfEMP1"/>
    <property type="match status" value="1"/>
</dbReference>
<dbReference type="Gene3D" id="1.20.1310.20">
    <property type="entry name" value="Duffy-antigen binding domain"/>
    <property type="match status" value="1"/>
</dbReference>
<dbReference type="InterPro" id="IPR049158">
    <property type="entry name" value="PfEMP1_CIDRalpha1_dom"/>
</dbReference>
<dbReference type="Pfam" id="PF05424">
    <property type="entry name" value="Duffy_binding"/>
    <property type="match status" value="1"/>
</dbReference>
<feature type="non-terminal residue" evidence="6">
    <location>
        <position position="655"/>
    </location>
</feature>
<sequence length="655" mass="76643">MFDRIGQQVYDKVKSEAETYKDELEGSLSLAKVSGGEVASSLNPCELQSEYTKLINGSGGVTARGDPCKKDGTGKEVARFSVKEQAEYDNKKMKCSNGGACAPYRRLSLCNKNMVKMDTNNNDGKAKHDLLADVCMAAKYEGASIKGYYPRYQTKYKDSPSQICTALARSFADIGDIVRGKDLYLGYDDEEKNRRDKLEKNLKTIFGNIYKDVMKTRGSNGKKEEIERRYGSDKDFFQLREDWWTLNRKDVWKAITCHAAHSDEYFRKSTDGVILYFDGRCGRELSSVPTYLDYVPQYLRWFDEWSEEFCRKRNITLKLAKEACRGEGNTKYCSLNGYDCTKRIEKRSTCSRENKCTACSNICNPYQLWLEKQQNEFNMQKDKYDKEIKKYVNNKSITNSNTKKEYYEEFYEELKRSYKRVHDFLTLLNNGRYCKEGVKGEKKDAIDFTKTGNKHAFYRSDYCQPCPDCLVVCNNRGCKENKKHDNCRSKIINNILQHEKPTVIDVLYSDDKQGVITKKLKQFCSNPTNYKGKNYKEWKCYNKNSDYNNCEMISLLYQDPKESNLMLSVQCFYSWAQNLLIDTIRWEHELKDCINNTNVTDCGNRCNKNCECYEKWINRKKDEWEKLKEVLKKKDENSHNYYKNVKNLFDLFLYP</sequence>
<dbReference type="EMBL" id="KI926969">
    <property type="protein sequence ID" value="ETW32949.1"/>
    <property type="molecule type" value="Genomic_DNA"/>
</dbReference>